<keyword evidence="5 8" id="KW-0812">Transmembrane</keyword>
<evidence type="ECO:0000256" key="3">
    <source>
        <dbReference type="ARBA" id="ARBA00022448"/>
    </source>
</evidence>
<reference evidence="9 10" key="1">
    <citation type="submission" date="2018-08" db="EMBL/GenBank/DDBJ databases">
        <title>Recombination of ecologically and evolutionarily significant loci maintains genetic cohesion in the Pseudomonas syringae species complex.</title>
        <authorList>
            <person name="Dillon M."/>
            <person name="Thakur S."/>
            <person name="Almeida R.N.D."/>
            <person name="Weir B.S."/>
            <person name="Guttman D.S."/>
        </authorList>
    </citation>
    <scope>NUCLEOTIDE SEQUENCE [LARGE SCALE GENOMIC DNA]</scope>
    <source>
        <strain evidence="9 10">ICMP 3353</strain>
    </source>
</reference>
<evidence type="ECO:0000256" key="8">
    <source>
        <dbReference type="SAM" id="Phobius"/>
    </source>
</evidence>
<feature type="transmembrane region" description="Helical" evidence="8">
    <location>
        <begin position="195"/>
        <end position="214"/>
    </location>
</feature>
<dbReference type="PANTHER" id="PTHR34979:SF1">
    <property type="entry name" value="INNER MEMBRANE PROTEIN YGAZ"/>
    <property type="match status" value="1"/>
</dbReference>
<accession>A0A3M4LTR4</accession>
<feature type="transmembrane region" description="Helical" evidence="8">
    <location>
        <begin position="135"/>
        <end position="159"/>
    </location>
</feature>
<comment type="similarity">
    <text evidence="2">Belongs to the AzlC family.</text>
</comment>
<sequence length="244" mass="26051">MSMSETLAFKRSAFVEGAIACGPTILGYWSIGFAAGAIGSISGFSLTDVALLSMLLYAGSAQFLFYSLWISGAGPIAIVLAVLLVNIRYLLMSSYLARYFSALTGMQKFISGMLLTDETFGIAAQQANRQGKIPYWWMLGLNSVAYVNWIIANLLGAIFAKSIPADISHRLVFSLTAMFIGLVVLNYFGSNQKRLEIVAIVASAAVVLATLGMFDVNVSLLVATAVAATLCTTLMRFHPATGGK</sequence>
<evidence type="ECO:0000256" key="1">
    <source>
        <dbReference type="ARBA" id="ARBA00004651"/>
    </source>
</evidence>
<dbReference type="GO" id="GO:0005886">
    <property type="term" value="C:plasma membrane"/>
    <property type="evidence" value="ECO:0007669"/>
    <property type="project" value="UniProtKB-SubCell"/>
</dbReference>
<evidence type="ECO:0000256" key="4">
    <source>
        <dbReference type="ARBA" id="ARBA00022475"/>
    </source>
</evidence>
<comment type="subcellular location">
    <subcellularLocation>
        <location evidence="1">Cell membrane</location>
        <topology evidence="1">Multi-pass membrane protein</topology>
    </subcellularLocation>
</comment>
<dbReference type="InterPro" id="IPR011606">
    <property type="entry name" value="Brnchd-chn_aa_trnsp_permease"/>
</dbReference>
<feature type="transmembrane region" description="Helical" evidence="8">
    <location>
        <begin position="12"/>
        <end position="31"/>
    </location>
</feature>
<comment type="caution">
    <text evidence="9">The sequence shown here is derived from an EMBL/GenBank/DDBJ whole genome shotgun (WGS) entry which is preliminary data.</text>
</comment>
<evidence type="ECO:0000313" key="9">
    <source>
        <dbReference type="EMBL" id="RMQ44391.1"/>
    </source>
</evidence>
<feature type="transmembrane region" description="Helical" evidence="8">
    <location>
        <begin position="64"/>
        <end position="90"/>
    </location>
</feature>
<gene>
    <name evidence="9" type="ORF">ALQ04_02189</name>
</gene>
<organism evidence="9 10">
    <name type="scientific">Pseudomonas cichorii</name>
    <dbReference type="NCBI Taxonomy" id="36746"/>
    <lineage>
        <taxon>Bacteria</taxon>
        <taxon>Pseudomonadati</taxon>
        <taxon>Pseudomonadota</taxon>
        <taxon>Gammaproteobacteria</taxon>
        <taxon>Pseudomonadales</taxon>
        <taxon>Pseudomonadaceae</taxon>
        <taxon>Pseudomonas</taxon>
    </lineage>
</organism>
<evidence type="ECO:0000256" key="6">
    <source>
        <dbReference type="ARBA" id="ARBA00022989"/>
    </source>
</evidence>
<evidence type="ECO:0000313" key="10">
    <source>
        <dbReference type="Proteomes" id="UP000277236"/>
    </source>
</evidence>
<dbReference type="RefSeq" id="WP_122316871.1">
    <property type="nucleotide sequence ID" value="NZ_RBRE01000060.1"/>
</dbReference>
<feature type="transmembrane region" description="Helical" evidence="8">
    <location>
        <begin position="220"/>
        <end position="237"/>
    </location>
</feature>
<dbReference type="EMBL" id="RBRE01000060">
    <property type="protein sequence ID" value="RMQ44391.1"/>
    <property type="molecule type" value="Genomic_DNA"/>
</dbReference>
<feature type="transmembrane region" description="Helical" evidence="8">
    <location>
        <begin position="171"/>
        <end position="188"/>
    </location>
</feature>
<keyword evidence="6 8" id="KW-1133">Transmembrane helix</keyword>
<dbReference type="GO" id="GO:1903785">
    <property type="term" value="P:L-valine transmembrane transport"/>
    <property type="evidence" value="ECO:0007669"/>
    <property type="project" value="TreeGrafter"/>
</dbReference>
<dbReference type="Proteomes" id="UP000277236">
    <property type="component" value="Unassembled WGS sequence"/>
</dbReference>
<dbReference type="OrthoDB" id="3177005at2"/>
<dbReference type="PANTHER" id="PTHR34979">
    <property type="entry name" value="INNER MEMBRANE PROTEIN YGAZ"/>
    <property type="match status" value="1"/>
</dbReference>
<dbReference type="AlphaFoldDB" id="A0A3M4LTR4"/>
<keyword evidence="7 8" id="KW-0472">Membrane</keyword>
<evidence type="ECO:0000256" key="5">
    <source>
        <dbReference type="ARBA" id="ARBA00022692"/>
    </source>
</evidence>
<dbReference type="Pfam" id="PF03591">
    <property type="entry name" value="AzlC"/>
    <property type="match status" value="1"/>
</dbReference>
<keyword evidence="4" id="KW-1003">Cell membrane</keyword>
<proteinExistence type="inferred from homology"/>
<evidence type="ECO:0000256" key="7">
    <source>
        <dbReference type="ARBA" id="ARBA00023136"/>
    </source>
</evidence>
<name>A0A3M4LTR4_PSECI</name>
<keyword evidence="3" id="KW-0813">Transport</keyword>
<protein>
    <submittedName>
        <fullName evidence="9">AzlC protein</fullName>
    </submittedName>
</protein>
<evidence type="ECO:0000256" key="2">
    <source>
        <dbReference type="ARBA" id="ARBA00010735"/>
    </source>
</evidence>